<feature type="domain" description="HTH LytTR-type" evidence="5">
    <location>
        <begin position="59"/>
        <end position="143"/>
    </location>
</feature>
<evidence type="ECO:0000313" key="6">
    <source>
        <dbReference type="EMBL" id="RIA77718.1"/>
    </source>
</evidence>
<dbReference type="GO" id="GO:0000156">
    <property type="term" value="F:phosphorelay response regulator activity"/>
    <property type="evidence" value="ECO:0007669"/>
    <property type="project" value="InterPro"/>
</dbReference>
<dbReference type="EMBL" id="QXEV01000007">
    <property type="protein sequence ID" value="RIA77718.1"/>
    <property type="molecule type" value="Genomic_DNA"/>
</dbReference>
<dbReference type="PROSITE" id="PS50930">
    <property type="entry name" value="HTH_LYTTR"/>
    <property type="match status" value="1"/>
</dbReference>
<evidence type="ECO:0000256" key="4">
    <source>
        <dbReference type="ARBA" id="ARBA00023163"/>
    </source>
</evidence>
<dbReference type="GO" id="GO:0003677">
    <property type="term" value="F:DNA binding"/>
    <property type="evidence" value="ECO:0007669"/>
    <property type="project" value="UniProtKB-KW"/>
</dbReference>
<keyword evidence="7" id="KW-1185">Reference proteome</keyword>
<evidence type="ECO:0000256" key="1">
    <source>
        <dbReference type="ARBA" id="ARBA00022490"/>
    </source>
</evidence>
<comment type="caution">
    <text evidence="6">The sequence shown here is derived from an EMBL/GenBank/DDBJ whole genome shotgun (WGS) entry which is preliminary data.</text>
</comment>
<dbReference type="PANTHER" id="PTHR37299">
    <property type="entry name" value="TRANSCRIPTIONAL REGULATOR-RELATED"/>
    <property type="match status" value="1"/>
</dbReference>
<keyword evidence="4" id="KW-0804">Transcription</keyword>
<reference evidence="6 7" key="1">
    <citation type="submission" date="2018-08" db="EMBL/GenBank/DDBJ databases">
        <title>Genomic Encyclopedia of Archaeal and Bacterial Type Strains, Phase II (KMG-II): from individual species to whole genera.</title>
        <authorList>
            <person name="Goeker M."/>
        </authorList>
    </citation>
    <scope>NUCLEOTIDE SEQUENCE [LARGE SCALE GENOMIC DNA]</scope>
    <source>
        <strain evidence="6 7">ATCC 27112</strain>
    </source>
</reference>
<dbReference type="Proteomes" id="UP000266506">
    <property type="component" value="Unassembled WGS sequence"/>
</dbReference>
<evidence type="ECO:0000256" key="2">
    <source>
        <dbReference type="ARBA" id="ARBA00023015"/>
    </source>
</evidence>
<organism evidence="6 7">
    <name type="scientific">Anaeroplasma bactoclasticum</name>
    <dbReference type="NCBI Taxonomy" id="2088"/>
    <lineage>
        <taxon>Bacteria</taxon>
        <taxon>Bacillati</taxon>
        <taxon>Mycoplasmatota</taxon>
        <taxon>Mollicutes</taxon>
        <taxon>Anaeroplasmatales</taxon>
        <taxon>Anaeroplasmataceae</taxon>
        <taxon>Anaeroplasma</taxon>
    </lineage>
</organism>
<keyword evidence="3 6" id="KW-0238">DNA-binding</keyword>
<dbReference type="AlphaFoldDB" id="A0A397RVH8"/>
<dbReference type="SMART" id="SM00850">
    <property type="entry name" value="LytTR"/>
    <property type="match status" value="1"/>
</dbReference>
<dbReference type="InterPro" id="IPR046947">
    <property type="entry name" value="LytR-like"/>
</dbReference>
<dbReference type="PANTHER" id="PTHR37299:SF2">
    <property type="entry name" value="HTH LYTTR-TYPE DOMAIN-CONTAINING PROTEIN"/>
    <property type="match status" value="1"/>
</dbReference>
<protein>
    <submittedName>
        <fullName evidence="6">LytTr DNA-binding domain-containing protein</fullName>
    </submittedName>
</protein>
<accession>A0A397RVH8</accession>
<dbReference type="InParanoid" id="A0A397RVH8"/>
<evidence type="ECO:0000256" key="3">
    <source>
        <dbReference type="ARBA" id="ARBA00023125"/>
    </source>
</evidence>
<dbReference type="InterPro" id="IPR007492">
    <property type="entry name" value="LytTR_DNA-bd_dom"/>
</dbReference>
<evidence type="ECO:0000259" key="5">
    <source>
        <dbReference type="PROSITE" id="PS50930"/>
    </source>
</evidence>
<keyword evidence="1" id="KW-0963">Cytoplasm</keyword>
<keyword evidence="2" id="KW-0805">Transcription regulation</keyword>
<dbReference type="RefSeq" id="WP_162849762.1">
    <property type="nucleotide sequence ID" value="NZ_QXEV01000007.1"/>
</dbReference>
<gene>
    <name evidence="6" type="ORF">EI71_00871</name>
</gene>
<name>A0A397RVH8_9MOLU</name>
<sequence>MKWSLFINKEKEEEILIYAHEENDLVKDIISLVALQDKTINGIYNDEIQLITPSLVSCFISENNKVYALINDKKYLIKKRLYQIEEMMDESFLKINQSCLVNRKKIVKFQASIGGSLMVILDNGYKDYVARRELKNIKQRMGL</sequence>
<evidence type="ECO:0000313" key="7">
    <source>
        <dbReference type="Proteomes" id="UP000266506"/>
    </source>
</evidence>
<proteinExistence type="predicted"/>
<dbReference type="Pfam" id="PF04397">
    <property type="entry name" value="LytTR"/>
    <property type="match status" value="1"/>
</dbReference>
<dbReference type="Gene3D" id="2.40.50.1020">
    <property type="entry name" value="LytTr DNA-binding domain"/>
    <property type="match status" value="1"/>
</dbReference>